<evidence type="ECO:0000256" key="1">
    <source>
        <dbReference type="SAM" id="MobiDB-lite"/>
    </source>
</evidence>
<dbReference type="EMBL" id="FMHU01000002">
    <property type="protein sequence ID" value="SCL22785.1"/>
    <property type="molecule type" value="Genomic_DNA"/>
</dbReference>
<evidence type="ECO:0000313" key="5">
    <source>
        <dbReference type="EMBL" id="SCL30644.1"/>
    </source>
</evidence>
<organism evidence="6 7">
    <name type="scientific">Micromonospora inyonensis</name>
    <dbReference type="NCBI Taxonomy" id="47866"/>
    <lineage>
        <taxon>Bacteria</taxon>
        <taxon>Bacillati</taxon>
        <taxon>Actinomycetota</taxon>
        <taxon>Actinomycetes</taxon>
        <taxon>Micromonosporales</taxon>
        <taxon>Micromonosporaceae</taxon>
        <taxon>Micromonospora</taxon>
    </lineage>
</organism>
<accession>A0A1C6SM77</accession>
<protein>
    <submittedName>
        <fullName evidence="6">Transposase</fullName>
    </submittedName>
</protein>
<dbReference type="PANTHER" id="PTHR35604">
    <property type="entry name" value="TRANSPOSASE INSH FOR INSERTION SEQUENCE ELEMENT IS5A-RELATED"/>
    <property type="match status" value="1"/>
</dbReference>
<evidence type="ECO:0000313" key="7">
    <source>
        <dbReference type="Proteomes" id="UP000198906"/>
    </source>
</evidence>
<dbReference type="InterPro" id="IPR025668">
    <property type="entry name" value="Tnp_DDE_dom"/>
</dbReference>
<evidence type="ECO:0000313" key="4">
    <source>
        <dbReference type="EMBL" id="SCL22785.1"/>
    </source>
</evidence>
<keyword evidence="7" id="KW-1185">Reference proteome</keyword>
<evidence type="ECO:0000313" key="6">
    <source>
        <dbReference type="EMBL" id="SCL30661.1"/>
    </source>
</evidence>
<dbReference type="EMBL" id="FMHU01000002">
    <property type="protein sequence ID" value="SCL30661.1"/>
    <property type="molecule type" value="Genomic_DNA"/>
</dbReference>
<gene>
    <name evidence="4" type="ORF">GA0074694_3460</name>
    <name evidence="5" type="ORF">GA0074694_5753</name>
    <name evidence="6" type="ORF">GA0074694_5759</name>
</gene>
<name>A0A1C6SM77_9ACTN</name>
<reference evidence="7" key="1">
    <citation type="submission" date="2016-06" db="EMBL/GenBank/DDBJ databases">
        <authorList>
            <person name="Varghese N."/>
        </authorList>
    </citation>
    <scope>NUCLEOTIDE SEQUENCE [LARGE SCALE GENOMIC DNA]</scope>
    <source>
        <strain evidence="7">DSM 46123</strain>
    </source>
</reference>
<proteinExistence type="predicted"/>
<dbReference type="AlphaFoldDB" id="A0A1C6SM77"/>
<dbReference type="InterPro" id="IPR008490">
    <property type="entry name" value="Transposase_InsH_N"/>
</dbReference>
<feature type="region of interest" description="Disordered" evidence="1">
    <location>
        <begin position="273"/>
        <end position="293"/>
    </location>
</feature>
<feature type="domain" description="Transposase DDE" evidence="3">
    <location>
        <begin position="450"/>
        <end position="569"/>
    </location>
</feature>
<feature type="compositionally biased region" description="Basic and acidic residues" evidence="1">
    <location>
        <begin position="273"/>
        <end position="282"/>
    </location>
</feature>
<feature type="domain" description="Transposase InsH N-terminal" evidence="2">
    <location>
        <begin position="45"/>
        <end position="120"/>
    </location>
</feature>
<reference evidence="6" key="2">
    <citation type="submission" date="2016-06" db="EMBL/GenBank/DDBJ databases">
        <authorList>
            <person name="Kjaerup R.B."/>
            <person name="Dalgaard T.S."/>
            <person name="Juul-Madsen H.R."/>
        </authorList>
    </citation>
    <scope>NUCLEOTIDE SEQUENCE [LARGE SCALE GENOMIC DNA]</scope>
    <source>
        <strain evidence="6">DSM 46123</strain>
    </source>
</reference>
<dbReference type="Proteomes" id="UP000198906">
    <property type="component" value="Unassembled WGS sequence"/>
</dbReference>
<dbReference type="PANTHER" id="PTHR35604:SF2">
    <property type="entry name" value="TRANSPOSASE INSH FOR INSERTION SEQUENCE ELEMENT IS5A-RELATED"/>
    <property type="match status" value="1"/>
</dbReference>
<evidence type="ECO:0000259" key="3">
    <source>
        <dbReference type="Pfam" id="PF13751"/>
    </source>
</evidence>
<dbReference type="STRING" id="47866.GA0074694_3460"/>
<dbReference type="Pfam" id="PF13751">
    <property type="entry name" value="DDE_Tnp_1_6"/>
    <property type="match status" value="1"/>
</dbReference>
<evidence type="ECO:0000259" key="2">
    <source>
        <dbReference type="Pfam" id="PF05598"/>
    </source>
</evidence>
<dbReference type="EMBL" id="FMHU01000002">
    <property type="protein sequence ID" value="SCL30644.1"/>
    <property type="molecule type" value="Genomic_DNA"/>
</dbReference>
<sequence>MGIVVSVQPAPWPEPDRRIAAAIAAKYRGRRARPLAVQIRDRLGEWLHDADFVAAFGVRGRPGWSPSRLALVTVLQRVENLTDRQAAEAARNRLDWQYLLGLPLDDPGFDHTVLAEFRTRVADAGLEHLVLDALLTRLAEAGLLSAGGKQRTDSTHVAAAVAALNRLELVGESIRAALEALAAAHPQWLAGRICVPDFADRYGSPMTGWRPPVSQAKRDALAIVYARDGYRLLEAVHDQHAPAWLAQIPAVDVLRQVLVQHYTRTVTSRGREVITRREKAPEGDGLPPGHIRIASPYDTDARWGVKREEFWLGYKLHVTETCDDAAPCGCRQPGGHTPAGRPGRTGDRHEAACPQLRPNLITHVATTDATVTDNRMTEPIHDALADMSLTPGRHYLDSGYLSAALVVSELARHGITLIGPLLADCSAQARAGKGYARADFTIDYDTRTVTCPQGRKATSWTPCTQYGKPAIVATFATSDCGPCPARTLCTTGRRRQLSLLPRELAEAQTTIRAAEHTLGFQADYARRAGVEGTIHQAISHGARRARYRGLPKTRLDHIFMACALNLLRLEAFWNGTPLDRRRTSHLSRLELGLAA</sequence>
<dbReference type="Pfam" id="PF05598">
    <property type="entry name" value="DUF772"/>
    <property type="match status" value="1"/>
</dbReference>